<dbReference type="EMBL" id="CAUYUJ010018804">
    <property type="protein sequence ID" value="CAK0886443.1"/>
    <property type="molecule type" value="Genomic_DNA"/>
</dbReference>
<dbReference type="Proteomes" id="UP001189429">
    <property type="component" value="Unassembled WGS sequence"/>
</dbReference>
<sequence length="213" mass="23844">MAHLEAPCQGGLRATARAGELRRWRADCDDIMRGILWSDWFGRSLAAQLAFALARAENASGVPTAIERCLPNVSQRPFLRLVDAAVRRGFQREVRQIVRTDPVLHMGALMQDRMIRWELPGNPRTYAGRVEAMLQVLSPLVPPRVRAAVLRTLWNGWITARRGPAGPIAFLGALAPRIRSSITVHTGRWRASHDDDSVCAQRRLQRPERTASS</sequence>
<organism evidence="1 2">
    <name type="scientific">Prorocentrum cordatum</name>
    <dbReference type="NCBI Taxonomy" id="2364126"/>
    <lineage>
        <taxon>Eukaryota</taxon>
        <taxon>Sar</taxon>
        <taxon>Alveolata</taxon>
        <taxon>Dinophyceae</taxon>
        <taxon>Prorocentrales</taxon>
        <taxon>Prorocentraceae</taxon>
        <taxon>Prorocentrum</taxon>
    </lineage>
</organism>
<comment type="caution">
    <text evidence="1">The sequence shown here is derived from an EMBL/GenBank/DDBJ whole genome shotgun (WGS) entry which is preliminary data.</text>
</comment>
<keyword evidence="2" id="KW-1185">Reference proteome</keyword>
<proteinExistence type="predicted"/>
<name>A0ABN9WMI1_9DINO</name>
<accession>A0ABN9WMI1</accession>
<gene>
    <name evidence="1" type="ORF">PCOR1329_LOCUS67786</name>
</gene>
<evidence type="ECO:0000313" key="2">
    <source>
        <dbReference type="Proteomes" id="UP001189429"/>
    </source>
</evidence>
<protein>
    <submittedName>
        <fullName evidence="1">Uncharacterized protein</fullName>
    </submittedName>
</protein>
<reference evidence="1" key="1">
    <citation type="submission" date="2023-10" db="EMBL/GenBank/DDBJ databases">
        <authorList>
            <person name="Chen Y."/>
            <person name="Shah S."/>
            <person name="Dougan E. K."/>
            <person name="Thang M."/>
            <person name="Chan C."/>
        </authorList>
    </citation>
    <scope>NUCLEOTIDE SEQUENCE [LARGE SCALE GENOMIC DNA]</scope>
</reference>
<evidence type="ECO:0000313" key="1">
    <source>
        <dbReference type="EMBL" id="CAK0886443.1"/>
    </source>
</evidence>